<gene>
    <name evidence="6" type="ORF">SASPL_149401</name>
</gene>
<evidence type="ECO:0000256" key="5">
    <source>
        <dbReference type="ARBA" id="ARBA00022842"/>
    </source>
</evidence>
<dbReference type="InterPro" id="IPR029063">
    <property type="entry name" value="SAM-dependent_MTases_sf"/>
</dbReference>
<dbReference type="Pfam" id="PF03492">
    <property type="entry name" value="Methyltransf_7"/>
    <property type="match status" value="1"/>
</dbReference>
<dbReference type="GO" id="GO:0032259">
    <property type="term" value="P:methylation"/>
    <property type="evidence" value="ECO:0007669"/>
    <property type="project" value="UniProtKB-KW"/>
</dbReference>
<proteinExistence type="inferred from homology"/>
<dbReference type="InterPro" id="IPR042086">
    <property type="entry name" value="MeTrfase_capping"/>
</dbReference>
<dbReference type="Gene3D" id="3.40.50.150">
    <property type="entry name" value="Vaccinia Virus protein VP39"/>
    <property type="match status" value="1"/>
</dbReference>
<accession>A0A8X8WCH6</accession>
<keyword evidence="2" id="KW-0489">Methyltransferase</keyword>
<dbReference type="AlphaFoldDB" id="A0A8X8WCH6"/>
<evidence type="ECO:0008006" key="8">
    <source>
        <dbReference type="Google" id="ProtNLM"/>
    </source>
</evidence>
<dbReference type="InterPro" id="IPR005299">
    <property type="entry name" value="MeTrfase_7"/>
</dbReference>
<comment type="caution">
    <text evidence="6">The sequence shown here is derived from an EMBL/GenBank/DDBJ whole genome shotgun (WGS) entry which is preliminary data.</text>
</comment>
<evidence type="ECO:0000256" key="3">
    <source>
        <dbReference type="ARBA" id="ARBA00022679"/>
    </source>
</evidence>
<dbReference type="GO" id="GO:0008168">
    <property type="term" value="F:methyltransferase activity"/>
    <property type="evidence" value="ECO:0007669"/>
    <property type="project" value="UniProtKB-KW"/>
</dbReference>
<name>A0A8X8WCH6_SALSN</name>
<dbReference type="Proteomes" id="UP000298416">
    <property type="component" value="Unassembled WGS sequence"/>
</dbReference>
<evidence type="ECO:0000313" key="6">
    <source>
        <dbReference type="EMBL" id="KAG6391644.1"/>
    </source>
</evidence>
<dbReference type="GO" id="GO:0046872">
    <property type="term" value="F:metal ion binding"/>
    <property type="evidence" value="ECO:0007669"/>
    <property type="project" value="UniProtKB-KW"/>
</dbReference>
<evidence type="ECO:0000256" key="1">
    <source>
        <dbReference type="ARBA" id="ARBA00007967"/>
    </source>
</evidence>
<protein>
    <recommendedName>
        <fullName evidence="8">Jasmonate O-methyltransferase</fullName>
    </recommendedName>
</protein>
<dbReference type="SUPFAM" id="SSF53335">
    <property type="entry name" value="S-adenosyl-L-methionine-dependent methyltransferases"/>
    <property type="match status" value="1"/>
</dbReference>
<organism evidence="6">
    <name type="scientific">Salvia splendens</name>
    <name type="common">Scarlet sage</name>
    <dbReference type="NCBI Taxonomy" id="180675"/>
    <lineage>
        <taxon>Eukaryota</taxon>
        <taxon>Viridiplantae</taxon>
        <taxon>Streptophyta</taxon>
        <taxon>Embryophyta</taxon>
        <taxon>Tracheophyta</taxon>
        <taxon>Spermatophyta</taxon>
        <taxon>Magnoliopsida</taxon>
        <taxon>eudicotyledons</taxon>
        <taxon>Gunneridae</taxon>
        <taxon>Pentapetalae</taxon>
        <taxon>asterids</taxon>
        <taxon>lamiids</taxon>
        <taxon>Lamiales</taxon>
        <taxon>Lamiaceae</taxon>
        <taxon>Nepetoideae</taxon>
        <taxon>Mentheae</taxon>
        <taxon>Salviinae</taxon>
        <taxon>Salvia</taxon>
        <taxon>Salvia subgen. Calosphace</taxon>
        <taxon>core Calosphace</taxon>
    </lineage>
</organism>
<reference evidence="6" key="2">
    <citation type="submission" date="2020-08" db="EMBL/GenBank/DDBJ databases">
        <title>Plant Genome Project.</title>
        <authorList>
            <person name="Zhang R.-G."/>
        </authorList>
    </citation>
    <scope>NUCLEOTIDE SEQUENCE</scope>
    <source>
        <strain evidence="6">Huo1</strain>
        <tissue evidence="6">Leaf</tissue>
    </source>
</reference>
<dbReference type="EMBL" id="PNBA02000019">
    <property type="protein sequence ID" value="KAG6391644.1"/>
    <property type="molecule type" value="Genomic_DNA"/>
</dbReference>
<dbReference type="Gene3D" id="1.10.1200.270">
    <property type="entry name" value="Methyltransferase, alpha-helical capping domain"/>
    <property type="match status" value="1"/>
</dbReference>
<comment type="similarity">
    <text evidence="1">Belongs to the methyltransferase superfamily. Type-7 methyltransferase family.</text>
</comment>
<keyword evidence="4" id="KW-0479">Metal-binding</keyword>
<evidence type="ECO:0000256" key="4">
    <source>
        <dbReference type="ARBA" id="ARBA00022723"/>
    </source>
</evidence>
<keyword evidence="5" id="KW-0460">Magnesium</keyword>
<evidence type="ECO:0000313" key="7">
    <source>
        <dbReference type="Proteomes" id="UP000298416"/>
    </source>
</evidence>
<keyword evidence="3" id="KW-0808">Transferase</keyword>
<sequence length="337" mass="37743">MYGGDGNHSYAKNSTYQRGLLDAATKIIEEEIATKLEIPTSSKHFCIADFGCATGSNSFPAMHAIIKDVKQKYKSAHLKTPEFYVYFNDVVSNDFNTLFSSLPPNRGYEVAAVPGDFHRCLLPPSSIHFAYSSCSLHWLMEVPKAAEGLKSPCRSGGEREEVYEGYLGQFERDLESFLKCRALEMVEGGIMALLIPGVPTYWDPQREFTSVSLAELLRSSLLDLTKKGRLSETKLAKFNLPYFFPTPEEVRVVLEKSKSFSIERMEILKSAALLSIDGYVACFRAAHQNMFSHKFGAETVDEIFDLLKMKLQTFPVFANPCNDKSIVVVAILKHSNV</sequence>
<reference evidence="6" key="1">
    <citation type="submission" date="2018-01" db="EMBL/GenBank/DDBJ databases">
        <authorList>
            <person name="Mao J.F."/>
        </authorList>
    </citation>
    <scope>NUCLEOTIDE SEQUENCE</scope>
    <source>
        <strain evidence="6">Huo1</strain>
        <tissue evidence="6">Leaf</tissue>
    </source>
</reference>
<keyword evidence="7" id="KW-1185">Reference proteome</keyword>
<evidence type="ECO:0000256" key="2">
    <source>
        <dbReference type="ARBA" id="ARBA00022603"/>
    </source>
</evidence>
<dbReference type="PANTHER" id="PTHR31009">
    <property type="entry name" value="S-ADENOSYL-L-METHIONINE:CARBOXYL METHYLTRANSFERASE FAMILY PROTEIN"/>
    <property type="match status" value="1"/>
</dbReference>